<keyword evidence="3" id="KW-0663">Pyridoxal phosphate</keyword>
<evidence type="ECO:0000256" key="3">
    <source>
        <dbReference type="ARBA" id="ARBA00022898"/>
    </source>
</evidence>
<dbReference type="InterPro" id="IPR001597">
    <property type="entry name" value="ArAA_b-elim_lyase/Thr_aldolase"/>
</dbReference>
<dbReference type="Gene3D" id="3.90.1150.10">
    <property type="entry name" value="Aspartate Aminotransferase, domain 1"/>
    <property type="match status" value="1"/>
</dbReference>
<organism evidence="6 7">
    <name type="scientific">Deinococcus xinjiangensis</name>
    <dbReference type="NCBI Taxonomy" id="457454"/>
    <lineage>
        <taxon>Bacteria</taxon>
        <taxon>Thermotogati</taxon>
        <taxon>Deinococcota</taxon>
        <taxon>Deinococci</taxon>
        <taxon>Deinococcales</taxon>
        <taxon>Deinococcaceae</taxon>
        <taxon>Deinococcus</taxon>
    </lineage>
</organism>
<comment type="caution">
    <text evidence="6">The sequence shown here is derived from an EMBL/GenBank/DDBJ whole genome shotgun (WGS) entry which is preliminary data.</text>
</comment>
<comment type="cofactor">
    <cofactor evidence="1">
        <name>pyridoxal 5'-phosphate</name>
        <dbReference type="ChEBI" id="CHEBI:597326"/>
    </cofactor>
</comment>
<dbReference type="InterPro" id="IPR015421">
    <property type="entry name" value="PyrdxlP-dep_Trfase_major"/>
</dbReference>
<dbReference type="SUPFAM" id="SSF53383">
    <property type="entry name" value="PLP-dependent transferases"/>
    <property type="match status" value="1"/>
</dbReference>
<dbReference type="CDD" id="cd06502">
    <property type="entry name" value="TA_like"/>
    <property type="match status" value="1"/>
</dbReference>
<comment type="similarity">
    <text evidence="2">Belongs to the threonine aldolase family.</text>
</comment>
<dbReference type="Gene3D" id="3.40.640.10">
    <property type="entry name" value="Type I PLP-dependent aspartate aminotransferase-like (Major domain)"/>
    <property type="match status" value="1"/>
</dbReference>
<evidence type="ECO:0000313" key="6">
    <source>
        <dbReference type="EMBL" id="GAA5501624.1"/>
    </source>
</evidence>
<name>A0ABP9V8L3_9DEIO</name>
<protein>
    <submittedName>
        <fullName evidence="6">L-allo-threonine aldolase</fullName>
    </submittedName>
</protein>
<evidence type="ECO:0000256" key="4">
    <source>
        <dbReference type="SAM" id="MobiDB-lite"/>
    </source>
</evidence>
<evidence type="ECO:0000256" key="1">
    <source>
        <dbReference type="ARBA" id="ARBA00001933"/>
    </source>
</evidence>
<keyword evidence="7" id="KW-1185">Reference proteome</keyword>
<dbReference type="Proteomes" id="UP001458946">
    <property type="component" value="Unassembled WGS sequence"/>
</dbReference>
<dbReference type="PANTHER" id="PTHR48097">
    <property type="entry name" value="L-THREONINE ALDOLASE-RELATED"/>
    <property type="match status" value="1"/>
</dbReference>
<dbReference type="PIRSF" id="PIRSF017617">
    <property type="entry name" value="Thr_aldolase"/>
    <property type="match status" value="1"/>
</dbReference>
<dbReference type="PANTHER" id="PTHR48097:SF9">
    <property type="entry name" value="L-THREONINE ALDOLASE"/>
    <property type="match status" value="1"/>
</dbReference>
<dbReference type="Pfam" id="PF01212">
    <property type="entry name" value="Beta_elim_lyase"/>
    <property type="match status" value="1"/>
</dbReference>
<dbReference type="InterPro" id="IPR023603">
    <property type="entry name" value="Low_specificity_L-TA-like"/>
</dbReference>
<dbReference type="InterPro" id="IPR015422">
    <property type="entry name" value="PyrdxlP-dep_Trfase_small"/>
</dbReference>
<evidence type="ECO:0000259" key="5">
    <source>
        <dbReference type="Pfam" id="PF01212"/>
    </source>
</evidence>
<proteinExistence type="inferred from homology"/>
<accession>A0ABP9V8L3</accession>
<sequence length="349" mass="37007">MSQAAPLPTDSLPTNSGRVDLRSDTVTVPTPAMREAMATAPVGDDVYGEDPTVNALQAEVARLTGHEAGLFMPSGSMTNQVALALHTRRGEEVICAEGSHIYEWELGMMATFSGVVPRFVPAPLGVPDPAEVRLAVRHSIHQSPSGVISLENTHNKAGGTVIPLEVIRAIREVAHAEGLPLHLDGARVFNAAAALNVPLAEITRQFDTVSVCLSKGLGAPVGSVLVGSKAAMGQAHRYRKMMGGGMRQAGILAAAGLVALRDGPHWLRDDHRRARTLAEHLVEAGYTVDLEAVQTNIIYARLPDAAAKAQGWAEKGVLANALGPDSVRFVLHHQITDEALERAMKVLKG</sequence>
<dbReference type="RefSeq" id="WP_353541592.1">
    <property type="nucleotide sequence ID" value="NZ_BAABRN010000011.1"/>
</dbReference>
<feature type="domain" description="Aromatic amino acid beta-eliminating lyase/threonine aldolase" evidence="5">
    <location>
        <begin position="20"/>
        <end position="300"/>
    </location>
</feature>
<evidence type="ECO:0000256" key="2">
    <source>
        <dbReference type="ARBA" id="ARBA00006966"/>
    </source>
</evidence>
<reference evidence="6 7" key="1">
    <citation type="submission" date="2024-02" db="EMBL/GenBank/DDBJ databases">
        <title>Deinococcus xinjiangensis NBRC 107630.</title>
        <authorList>
            <person name="Ichikawa N."/>
            <person name="Katano-Makiyama Y."/>
            <person name="Hidaka K."/>
        </authorList>
    </citation>
    <scope>NUCLEOTIDE SEQUENCE [LARGE SCALE GENOMIC DNA]</scope>
    <source>
        <strain evidence="6 7">NBRC 107630</strain>
    </source>
</reference>
<evidence type="ECO:0000313" key="7">
    <source>
        <dbReference type="Proteomes" id="UP001458946"/>
    </source>
</evidence>
<gene>
    <name evidence="6" type="primary">ltaA_2</name>
    <name evidence="6" type="ORF">Dxin01_01360</name>
</gene>
<dbReference type="InterPro" id="IPR015424">
    <property type="entry name" value="PyrdxlP-dep_Trfase"/>
</dbReference>
<feature type="region of interest" description="Disordered" evidence="4">
    <location>
        <begin position="1"/>
        <end position="22"/>
    </location>
</feature>
<dbReference type="EMBL" id="BAABRN010000011">
    <property type="protein sequence ID" value="GAA5501624.1"/>
    <property type="molecule type" value="Genomic_DNA"/>
</dbReference>
<dbReference type="NCBIfam" id="NF041359">
    <property type="entry name" value="GntG_guanitoxin"/>
    <property type="match status" value="1"/>
</dbReference>